<sequence>MESLCSAELFPTKCSFVIFLAYMGLFINQGILVTATKTSSNTYAYNTITVVLFTELLKLLAAMLIYLKK</sequence>
<organism evidence="2">
    <name type="scientific">Octopus bimaculoides</name>
    <name type="common">California two-spotted octopus</name>
    <dbReference type="NCBI Taxonomy" id="37653"/>
    <lineage>
        <taxon>Eukaryota</taxon>
        <taxon>Metazoa</taxon>
        <taxon>Spiralia</taxon>
        <taxon>Lophotrochozoa</taxon>
        <taxon>Mollusca</taxon>
        <taxon>Cephalopoda</taxon>
        <taxon>Coleoidea</taxon>
        <taxon>Octopodiformes</taxon>
        <taxon>Octopoda</taxon>
        <taxon>Incirrata</taxon>
        <taxon>Octopodidae</taxon>
        <taxon>Octopus</taxon>
    </lineage>
</organism>
<accession>A0A0L8FI23</accession>
<proteinExistence type="predicted"/>
<gene>
    <name evidence="2" type="ORF">OCBIM_22019756mg</name>
</gene>
<feature type="transmembrane region" description="Helical" evidence="1">
    <location>
        <begin position="12"/>
        <end position="31"/>
    </location>
</feature>
<evidence type="ECO:0000313" key="2">
    <source>
        <dbReference type="EMBL" id="KOF63272.1"/>
    </source>
</evidence>
<feature type="transmembrane region" description="Helical" evidence="1">
    <location>
        <begin position="43"/>
        <end position="67"/>
    </location>
</feature>
<protein>
    <submittedName>
        <fullName evidence="2">Uncharacterized protein</fullName>
    </submittedName>
</protein>
<reference evidence="2" key="1">
    <citation type="submission" date="2015-07" db="EMBL/GenBank/DDBJ databases">
        <title>MeaNS - Measles Nucleotide Surveillance Program.</title>
        <authorList>
            <person name="Tran T."/>
            <person name="Druce J."/>
        </authorList>
    </citation>
    <scope>NUCLEOTIDE SEQUENCE</scope>
    <source>
        <strain evidence="2">UCB-OBI-ISO-001</strain>
        <tissue evidence="2">Gonad</tissue>
    </source>
</reference>
<keyword evidence="1" id="KW-0812">Transmembrane</keyword>
<dbReference type="EMBL" id="KQ431294">
    <property type="protein sequence ID" value="KOF63272.1"/>
    <property type="molecule type" value="Genomic_DNA"/>
</dbReference>
<keyword evidence="1" id="KW-1133">Transmembrane helix</keyword>
<dbReference type="AlphaFoldDB" id="A0A0L8FI23"/>
<name>A0A0L8FI23_OCTBM</name>
<keyword evidence="1" id="KW-0472">Membrane</keyword>
<dbReference type="OrthoDB" id="419167at2759"/>
<evidence type="ECO:0000256" key="1">
    <source>
        <dbReference type="SAM" id="Phobius"/>
    </source>
</evidence>